<dbReference type="EMBL" id="CAJZBQ010000027">
    <property type="protein sequence ID" value="CAG9320849.1"/>
    <property type="molecule type" value="Genomic_DNA"/>
</dbReference>
<feature type="binding site" evidence="4">
    <location>
        <position position="671"/>
    </location>
    <ligand>
        <name>AMP</name>
        <dbReference type="ChEBI" id="CHEBI:456215"/>
    </ligand>
</feature>
<feature type="domain" description="PDEase" evidence="7">
    <location>
        <begin position="382"/>
        <end position="717"/>
    </location>
</feature>
<dbReference type="Gene3D" id="1.10.1300.10">
    <property type="entry name" value="3'5'-cyclic nucleotide phosphodiesterase, catalytic domain"/>
    <property type="match status" value="1"/>
</dbReference>
<feature type="binding site" evidence="5">
    <location>
        <position position="471"/>
    </location>
    <ligand>
        <name>Zn(2+)</name>
        <dbReference type="ChEBI" id="CHEBI:29105"/>
        <label>1</label>
    </ligand>
</feature>
<keyword evidence="6" id="KW-0472">Membrane</keyword>
<dbReference type="CDD" id="cd00077">
    <property type="entry name" value="HDc"/>
    <property type="match status" value="1"/>
</dbReference>
<comment type="caution">
    <text evidence="8">The sequence shown here is derived from an EMBL/GenBank/DDBJ whole genome shotgun (WGS) entry which is preliminary data.</text>
</comment>
<keyword evidence="9" id="KW-1185">Reference proteome</keyword>
<feature type="transmembrane region" description="Helical" evidence="6">
    <location>
        <begin position="78"/>
        <end position="98"/>
    </location>
</feature>
<feature type="transmembrane region" description="Helical" evidence="6">
    <location>
        <begin position="224"/>
        <end position="242"/>
    </location>
</feature>
<dbReference type="PRINTS" id="PR00387">
    <property type="entry name" value="PDIESTERASE1"/>
</dbReference>
<evidence type="ECO:0000256" key="3">
    <source>
        <dbReference type="PIRSR" id="PIRSR623088-1"/>
    </source>
</evidence>
<dbReference type="InterPro" id="IPR002073">
    <property type="entry name" value="PDEase_catalytic_dom"/>
</dbReference>
<feature type="binding site" evidence="4">
    <location>
        <position position="620"/>
    </location>
    <ligand>
        <name>AMP</name>
        <dbReference type="ChEBI" id="CHEBI:456215"/>
    </ligand>
</feature>
<evidence type="ECO:0000256" key="6">
    <source>
        <dbReference type="SAM" id="Phobius"/>
    </source>
</evidence>
<dbReference type="Pfam" id="PF00233">
    <property type="entry name" value="PDEase_I"/>
    <property type="match status" value="1"/>
</dbReference>
<proteinExistence type="predicted"/>
<feature type="transmembrane region" description="Helical" evidence="6">
    <location>
        <begin position="138"/>
        <end position="155"/>
    </location>
</feature>
<feature type="binding site" evidence="5">
    <location>
        <position position="620"/>
    </location>
    <ligand>
        <name>Zn(2+)</name>
        <dbReference type="ChEBI" id="CHEBI:29105"/>
        <label>1</label>
    </ligand>
</feature>
<feature type="binding site" evidence="5">
    <location>
        <position position="508"/>
    </location>
    <ligand>
        <name>Zn(2+)</name>
        <dbReference type="ChEBI" id="CHEBI:29105"/>
        <label>1</label>
    </ligand>
</feature>
<organism evidence="8 9">
    <name type="scientific">Blepharisma stoltei</name>
    <dbReference type="NCBI Taxonomy" id="1481888"/>
    <lineage>
        <taxon>Eukaryota</taxon>
        <taxon>Sar</taxon>
        <taxon>Alveolata</taxon>
        <taxon>Ciliophora</taxon>
        <taxon>Postciliodesmatophora</taxon>
        <taxon>Heterotrichea</taxon>
        <taxon>Heterotrichida</taxon>
        <taxon>Blepharismidae</taxon>
        <taxon>Blepharisma</taxon>
    </lineage>
</organism>
<dbReference type="InterPro" id="IPR003607">
    <property type="entry name" value="HD/PDEase_dom"/>
</dbReference>
<feature type="transmembrane region" description="Helical" evidence="6">
    <location>
        <begin position="110"/>
        <end position="131"/>
    </location>
</feature>
<name>A0AAU9JGN2_9CILI</name>
<dbReference type="GO" id="GO:0046872">
    <property type="term" value="F:metal ion binding"/>
    <property type="evidence" value="ECO:0007669"/>
    <property type="project" value="UniProtKB-KW"/>
</dbReference>
<dbReference type="InterPro" id="IPR023088">
    <property type="entry name" value="PDEase"/>
</dbReference>
<evidence type="ECO:0000256" key="2">
    <source>
        <dbReference type="ARBA" id="ARBA00022801"/>
    </source>
</evidence>
<sequence length="753" mass="87193">MRRSHLEGGRGDPPYFRQTGHAIYSVLGHEEHESICFPINPNFISYKEKVLNQKYLESLCFHKHNDNNLSREYKNNLLIFYLFLTCYLVISLATWSLLYNSDKIKTGPFTVRMIFLTMILVMSYTVLYFIWKYHHFAYYTNLFFGILGLLIMFYLVLCDENVLSGMFGNDYNPNAQTHTLAMACFIVLLRTITYDNFFIIVGISFITMILMLGCFLTLTSLSPIAVLSDFFILVIFFVIQIIESHQAEMRAKQLFYRKIKEEEALDPNPSFLEPEKNTQNMFNSEIEVTVGAIDKIKQNIKAAATVIMFKDVKVKLKNATIEIEKIKRKIAHGDMFMFNVDKFSENQEMDEQDRAFVLQLCLDQKHEKTQRGAVRRVSMLDVQEKKPEFLAKSYGMEELETVLYCVGVNWKFDIWFVYQTTGSSLSIVAKYLFQKWSLNETFSIQEEVSDRFFQALERSYHTQNAYHNACHAADVLHTLLYFIIRGELLQTLTPLDTMSCIVAALGHDAEHPGVTNRFLINNRDELALQYNDAGVLENMHAYKTYSIMQKAGQNIFQNLSNEDYVKCRKLIIEMILETDMGRHFEILGKFNTRANNLADLSMENHDDKIIILSMGLKCADIGHSAKIPELHEKWTSFVMEEFFKQGDIEKAKGMPVSTYCDRDTTDVYKSQAGFLKNICIPLYEVWCKYLHSEEINVNCLEQLKNNYRSWEEKGRQRRLTPFASGSGFEDSASRRISLASNGIQKEIQSPAAT</sequence>
<evidence type="ECO:0000259" key="7">
    <source>
        <dbReference type="PROSITE" id="PS51845"/>
    </source>
</evidence>
<dbReference type="AlphaFoldDB" id="A0AAU9JGN2"/>
<keyword evidence="6" id="KW-0812">Transmembrane</keyword>
<evidence type="ECO:0000256" key="4">
    <source>
        <dbReference type="PIRSR" id="PIRSR623088-2"/>
    </source>
</evidence>
<feature type="active site" description="Proton donor" evidence="3">
    <location>
        <position position="467"/>
    </location>
</feature>
<reference evidence="8" key="1">
    <citation type="submission" date="2021-09" db="EMBL/GenBank/DDBJ databases">
        <authorList>
            <consortium name="AG Swart"/>
            <person name="Singh M."/>
            <person name="Singh A."/>
            <person name="Seah K."/>
            <person name="Emmerich C."/>
        </authorList>
    </citation>
    <scope>NUCLEOTIDE SEQUENCE</scope>
    <source>
        <strain evidence="8">ATCC30299</strain>
    </source>
</reference>
<feature type="transmembrane region" description="Helical" evidence="6">
    <location>
        <begin position="197"/>
        <end position="218"/>
    </location>
</feature>
<evidence type="ECO:0000313" key="8">
    <source>
        <dbReference type="EMBL" id="CAG9320849.1"/>
    </source>
</evidence>
<dbReference type="GO" id="GO:0007165">
    <property type="term" value="P:signal transduction"/>
    <property type="evidence" value="ECO:0007669"/>
    <property type="project" value="InterPro"/>
</dbReference>
<evidence type="ECO:0000256" key="1">
    <source>
        <dbReference type="ARBA" id="ARBA00022723"/>
    </source>
</evidence>
<dbReference type="Proteomes" id="UP001162131">
    <property type="component" value="Unassembled WGS sequence"/>
</dbReference>
<dbReference type="InterPro" id="IPR036971">
    <property type="entry name" value="PDEase_catalytic_dom_sf"/>
</dbReference>
<dbReference type="SUPFAM" id="SSF109604">
    <property type="entry name" value="HD-domain/PDEase-like"/>
    <property type="match status" value="1"/>
</dbReference>
<dbReference type="PROSITE" id="PS51845">
    <property type="entry name" value="PDEASE_I_2"/>
    <property type="match status" value="1"/>
</dbReference>
<feature type="binding site" evidence="4">
    <location>
        <position position="508"/>
    </location>
    <ligand>
        <name>AMP</name>
        <dbReference type="ChEBI" id="CHEBI:456215"/>
    </ligand>
</feature>
<keyword evidence="6" id="KW-1133">Transmembrane helix</keyword>
<feature type="binding site" evidence="5">
    <location>
        <position position="507"/>
    </location>
    <ligand>
        <name>Zn(2+)</name>
        <dbReference type="ChEBI" id="CHEBI:29105"/>
        <label>1</label>
    </ligand>
</feature>
<dbReference type="PANTHER" id="PTHR11347">
    <property type="entry name" value="CYCLIC NUCLEOTIDE PHOSPHODIESTERASE"/>
    <property type="match status" value="1"/>
</dbReference>
<evidence type="ECO:0000313" key="9">
    <source>
        <dbReference type="Proteomes" id="UP001162131"/>
    </source>
</evidence>
<protein>
    <recommendedName>
        <fullName evidence="7">PDEase domain-containing protein</fullName>
    </recommendedName>
</protein>
<keyword evidence="1 5" id="KW-0479">Metal-binding</keyword>
<feature type="binding site" evidence="4">
    <location>
        <begin position="467"/>
        <end position="471"/>
    </location>
    <ligand>
        <name>AMP</name>
        <dbReference type="ChEBI" id="CHEBI:456215"/>
    </ligand>
</feature>
<dbReference type="GO" id="GO:0004114">
    <property type="term" value="F:3',5'-cyclic-nucleotide phosphodiesterase activity"/>
    <property type="evidence" value="ECO:0007669"/>
    <property type="project" value="InterPro"/>
</dbReference>
<keyword evidence="2" id="KW-0378">Hydrolase</keyword>
<evidence type="ECO:0000256" key="5">
    <source>
        <dbReference type="PIRSR" id="PIRSR623088-3"/>
    </source>
</evidence>
<feature type="binding site" evidence="5">
    <location>
        <position position="508"/>
    </location>
    <ligand>
        <name>Zn(2+)</name>
        <dbReference type="ChEBI" id="CHEBI:29105"/>
        <label>2</label>
    </ligand>
</feature>
<gene>
    <name evidence="8" type="ORF">BSTOLATCC_MIC27428</name>
</gene>
<accession>A0AAU9JGN2</accession>